<dbReference type="PANTHER" id="PTHR45947:SF3">
    <property type="entry name" value="SULFOQUINOVOSYL TRANSFERASE SQD2"/>
    <property type="match status" value="1"/>
</dbReference>
<keyword evidence="3" id="KW-1185">Reference proteome</keyword>
<dbReference type="CAZy" id="GT4">
    <property type="family name" value="Glycosyltransferase Family 4"/>
</dbReference>
<dbReference type="GO" id="GO:0043750">
    <property type="term" value="F:phosphatidylinositol alpha-mannosyltransferase activity"/>
    <property type="evidence" value="ECO:0007669"/>
    <property type="project" value="UniProtKB-EC"/>
</dbReference>
<dbReference type="SUPFAM" id="SSF53756">
    <property type="entry name" value="UDP-Glycosyltransferase/glycogen phosphorylase"/>
    <property type="match status" value="1"/>
</dbReference>
<gene>
    <name evidence="2" type="ordered locus">A2cp1_4300</name>
</gene>
<name>B8JBK9_ANAD2</name>
<accession>B8JBK9</accession>
<evidence type="ECO:0000313" key="2">
    <source>
        <dbReference type="EMBL" id="ACL67617.1"/>
    </source>
</evidence>
<proteinExistence type="predicted"/>
<keyword evidence="2" id="KW-0328">Glycosyltransferase</keyword>
<dbReference type="PANTHER" id="PTHR45947">
    <property type="entry name" value="SULFOQUINOVOSYL TRANSFERASE SQD2"/>
    <property type="match status" value="1"/>
</dbReference>
<dbReference type="KEGG" id="acp:A2cp1_4300"/>
<dbReference type="AlphaFoldDB" id="B8JBK9"/>
<dbReference type="Proteomes" id="UP000007089">
    <property type="component" value="Chromosome"/>
</dbReference>
<sequence>MRVCIVTPYDLSHDGGVNRHALGLARALGGLGVEARVLGPASGAVPDGCDGLRGVLPVPANGSVARIGLLVSERATRAYLDAHDFDVVHVHEPIVPGPGRHALRHARGPVVATFHANAEREPWLQSVLRRFASAGLSRVDFGIAVSRQAKRFARPIFRGRIAVIPNGVDRSRFGADTDAAPRPPHAPPRVLFVGRFGEPRKGLAVLLDAAERLRARGEAVDIEVVGDGPADRFAGRAARAGVRFLGRVSDDALARAYRDGDVFCAPSLGGESFGMVLAEAMAAGCPVVASDIPGYAEAARGAALLVRAGDPDALATALSRAAHDPGLRARLWARGRARADALCWSRVAARVLHIYQVAGAGSPALAVPPLAPVARAARG</sequence>
<dbReference type="EC" id="2.4.1.345" evidence="2"/>
<organism evidence="2 3">
    <name type="scientific">Anaeromyxobacter dehalogenans (strain ATCC BAA-258 / DSM 21875 / 2CP-1)</name>
    <dbReference type="NCBI Taxonomy" id="455488"/>
    <lineage>
        <taxon>Bacteria</taxon>
        <taxon>Pseudomonadati</taxon>
        <taxon>Myxococcota</taxon>
        <taxon>Myxococcia</taxon>
        <taxon>Myxococcales</taxon>
        <taxon>Cystobacterineae</taxon>
        <taxon>Anaeromyxobacteraceae</taxon>
        <taxon>Anaeromyxobacter</taxon>
    </lineage>
</organism>
<evidence type="ECO:0000259" key="1">
    <source>
        <dbReference type="Pfam" id="PF13439"/>
    </source>
</evidence>
<feature type="domain" description="Glycosyltransferase subfamily 4-like N-terminal" evidence="1">
    <location>
        <begin position="15"/>
        <end position="172"/>
    </location>
</feature>
<dbReference type="InterPro" id="IPR050194">
    <property type="entry name" value="Glycosyltransferase_grp1"/>
</dbReference>
<dbReference type="Pfam" id="PF13439">
    <property type="entry name" value="Glyco_transf_4"/>
    <property type="match status" value="1"/>
</dbReference>
<dbReference type="InterPro" id="IPR028098">
    <property type="entry name" value="Glyco_trans_4-like_N"/>
</dbReference>
<protein>
    <submittedName>
        <fullName evidence="2">Phosphatidylinositol alpha-mannosyltransferase</fullName>
        <ecNumber evidence="2">2.4.1.345</ecNumber>
    </submittedName>
</protein>
<keyword evidence="2" id="KW-0808">Transferase</keyword>
<dbReference type="HOGENOM" id="CLU_009583_2_1_7"/>
<dbReference type="EMBL" id="CP001359">
    <property type="protein sequence ID" value="ACL67617.1"/>
    <property type="molecule type" value="Genomic_DNA"/>
</dbReference>
<evidence type="ECO:0000313" key="3">
    <source>
        <dbReference type="Proteomes" id="UP000007089"/>
    </source>
</evidence>
<dbReference type="Pfam" id="PF13692">
    <property type="entry name" value="Glyco_trans_1_4"/>
    <property type="match status" value="1"/>
</dbReference>
<reference evidence="2" key="1">
    <citation type="submission" date="2009-01" db="EMBL/GenBank/DDBJ databases">
        <title>Complete sequence of Anaeromyxobacter dehalogenans 2CP-1.</title>
        <authorList>
            <consortium name="US DOE Joint Genome Institute"/>
            <person name="Lucas S."/>
            <person name="Copeland A."/>
            <person name="Lapidus A."/>
            <person name="Glavina del Rio T."/>
            <person name="Dalin E."/>
            <person name="Tice H."/>
            <person name="Bruce D."/>
            <person name="Goodwin L."/>
            <person name="Pitluck S."/>
            <person name="Saunders E."/>
            <person name="Brettin T."/>
            <person name="Detter J.C."/>
            <person name="Han C."/>
            <person name="Larimer F."/>
            <person name="Land M."/>
            <person name="Hauser L."/>
            <person name="Kyrpides N."/>
            <person name="Ovchinnikova G."/>
            <person name="Beliaev A.S."/>
            <person name="Richardson P."/>
        </authorList>
    </citation>
    <scope>NUCLEOTIDE SEQUENCE</scope>
    <source>
        <strain evidence="2">2CP-1</strain>
    </source>
</reference>
<dbReference type="RefSeq" id="WP_015935320.1">
    <property type="nucleotide sequence ID" value="NC_011891.1"/>
</dbReference>
<dbReference type="Gene3D" id="3.40.50.2000">
    <property type="entry name" value="Glycogen Phosphorylase B"/>
    <property type="match status" value="2"/>
</dbReference>
<dbReference type="CDD" id="cd03801">
    <property type="entry name" value="GT4_PimA-like"/>
    <property type="match status" value="1"/>
</dbReference>